<dbReference type="PROSITE" id="PS51682">
    <property type="entry name" value="SAM_OMT_I"/>
    <property type="match status" value="1"/>
</dbReference>
<feature type="binding site" evidence="4">
    <location>
        <position position="133"/>
    </location>
    <ligand>
        <name>S-adenosyl-L-methionine</name>
        <dbReference type="ChEBI" id="CHEBI:59789"/>
    </ligand>
</feature>
<keyword evidence="1 4" id="KW-0489">Methyltransferase</keyword>
<accession>A0A832LJ50</accession>
<keyword evidence="2 4" id="KW-0808">Transferase</keyword>
<keyword evidence="4" id="KW-0479">Metal-binding</keyword>
<gene>
    <name evidence="4" type="primary">trmR</name>
    <name evidence="5" type="ORF">ENS56_12550</name>
</gene>
<evidence type="ECO:0000256" key="2">
    <source>
        <dbReference type="ARBA" id="ARBA00022679"/>
    </source>
</evidence>
<dbReference type="AlphaFoldDB" id="A0A832LJ50"/>
<dbReference type="GO" id="GO:0008757">
    <property type="term" value="F:S-adenosylmethionine-dependent methyltransferase activity"/>
    <property type="evidence" value="ECO:0007669"/>
    <property type="project" value="TreeGrafter"/>
</dbReference>
<reference evidence="5" key="1">
    <citation type="journal article" date="2020" name="mSystems">
        <title>Genome- and Community-Level Interaction Insights into Carbon Utilization and Element Cycling Functions of Hydrothermarchaeota in Hydrothermal Sediment.</title>
        <authorList>
            <person name="Zhou Z."/>
            <person name="Liu Y."/>
            <person name="Xu W."/>
            <person name="Pan J."/>
            <person name="Luo Z.H."/>
            <person name="Li M."/>
        </authorList>
    </citation>
    <scope>NUCLEOTIDE SEQUENCE [LARGE SCALE GENOMIC DNA]</scope>
    <source>
        <strain evidence="5">SpSt-500</strain>
    </source>
</reference>
<dbReference type="GO" id="GO:0000287">
    <property type="term" value="F:magnesium ion binding"/>
    <property type="evidence" value="ECO:0007669"/>
    <property type="project" value="UniProtKB-UniRule"/>
</dbReference>
<protein>
    <recommendedName>
        <fullName evidence="4">tRNA 5-hydroxyuridine methyltransferase</fullName>
        <ecNumber evidence="4">2.1.1.-</ecNumber>
    </recommendedName>
    <alternativeName>
        <fullName evidence="4">ho5U methyltransferase</fullName>
    </alternativeName>
</protein>
<keyword evidence="4" id="KW-0460">Magnesium</keyword>
<comment type="similarity">
    <text evidence="4">Belongs to the class I-like SAM-binding methyltransferase superfamily. Cation-dependent O-methyltransferase family.</text>
</comment>
<sequence>MARIILSSQEKYLNSFEKKKDPLLKSMEEFAEENNVPILSNLSANLLEQLIVMNKPQRVLEIGTAIGYSTIRIARKLGRKAIIYTIEKSADNIAIAKENFKKSGVENRIKLIEGDALRILPQLQKKYDFIFLDADKEDYKRLFDYSMVLLKKGGIIFVDNLLWHGYVAANKIPTKYKRSTNFIRDFNRIFMNQPSLSSTILPVGDGIGIGVKVL</sequence>
<comment type="catalytic activity">
    <reaction evidence="4">
        <text>5-hydroxyuridine(34) in tRNA + S-adenosyl-L-methionine = 5-methoxyuridine(34) in tRNA + S-adenosyl-L-homocysteine + H(+)</text>
        <dbReference type="Rhea" id="RHEA:60524"/>
        <dbReference type="Rhea" id="RHEA-COMP:13381"/>
        <dbReference type="Rhea" id="RHEA-COMP:15591"/>
        <dbReference type="ChEBI" id="CHEBI:15378"/>
        <dbReference type="ChEBI" id="CHEBI:57856"/>
        <dbReference type="ChEBI" id="CHEBI:59789"/>
        <dbReference type="ChEBI" id="CHEBI:136877"/>
        <dbReference type="ChEBI" id="CHEBI:143860"/>
    </reaction>
</comment>
<dbReference type="SUPFAM" id="SSF53335">
    <property type="entry name" value="S-adenosyl-L-methionine-dependent methyltransferases"/>
    <property type="match status" value="1"/>
</dbReference>
<comment type="subunit">
    <text evidence="4">Homodimer.</text>
</comment>
<dbReference type="InterPro" id="IPR002935">
    <property type="entry name" value="SAM_O-MeTrfase"/>
</dbReference>
<feature type="binding site" evidence="4">
    <location>
        <position position="69"/>
    </location>
    <ligand>
        <name>S-adenosyl-L-methionine</name>
        <dbReference type="ChEBI" id="CHEBI:59789"/>
    </ligand>
</feature>
<organism evidence="5">
    <name type="scientific">Ignavibacterium album</name>
    <dbReference type="NCBI Taxonomy" id="591197"/>
    <lineage>
        <taxon>Bacteria</taxon>
        <taxon>Pseudomonadati</taxon>
        <taxon>Ignavibacteriota</taxon>
        <taxon>Ignavibacteria</taxon>
        <taxon>Ignavibacteriales</taxon>
        <taxon>Ignavibacteriaceae</taxon>
        <taxon>Ignavibacterium</taxon>
    </lineage>
</organism>
<keyword evidence="4" id="KW-0819">tRNA processing</keyword>
<evidence type="ECO:0000313" key="5">
    <source>
        <dbReference type="EMBL" id="HGT48859.1"/>
    </source>
</evidence>
<dbReference type="InterPro" id="IPR050362">
    <property type="entry name" value="Cation-dep_OMT"/>
</dbReference>
<comment type="function">
    <text evidence="4">Catalyzes the methylation of 5-hydroxyuridine (ho5U) to form 5-methoxyuridine (mo5U) at position 34 in tRNAs.</text>
</comment>
<feature type="binding site" evidence="4">
    <location>
        <position position="160"/>
    </location>
    <ligand>
        <name>Mg(2+)</name>
        <dbReference type="ChEBI" id="CHEBI:18420"/>
    </ligand>
</feature>
<feature type="binding site" evidence="4">
    <location>
        <position position="133"/>
    </location>
    <ligand>
        <name>Mg(2+)</name>
        <dbReference type="ChEBI" id="CHEBI:18420"/>
    </ligand>
</feature>
<evidence type="ECO:0000256" key="3">
    <source>
        <dbReference type="ARBA" id="ARBA00022691"/>
    </source>
</evidence>
<feature type="binding site" evidence="4">
    <location>
        <position position="87"/>
    </location>
    <ligand>
        <name>S-adenosyl-L-methionine</name>
        <dbReference type="ChEBI" id="CHEBI:59789"/>
    </ligand>
</feature>
<dbReference type="Gene3D" id="3.40.50.150">
    <property type="entry name" value="Vaccinia Virus protein VP39"/>
    <property type="match status" value="1"/>
</dbReference>
<feature type="binding site" evidence="4">
    <location>
        <begin position="115"/>
        <end position="116"/>
    </location>
    <ligand>
        <name>S-adenosyl-L-methionine</name>
        <dbReference type="ChEBI" id="CHEBI:59789"/>
    </ligand>
</feature>
<dbReference type="InterPro" id="IPR029063">
    <property type="entry name" value="SAM-dependent_MTases_sf"/>
</dbReference>
<feature type="binding site" evidence="4">
    <location>
        <position position="159"/>
    </location>
    <ligand>
        <name>Mg(2+)</name>
        <dbReference type="ChEBI" id="CHEBI:18420"/>
    </ligand>
</feature>
<evidence type="ECO:0000256" key="1">
    <source>
        <dbReference type="ARBA" id="ARBA00022603"/>
    </source>
</evidence>
<dbReference type="GO" id="GO:0016300">
    <property type="term" value="F:tRNA (uridine) methyltransferase activity"/>
    <property type="evidence" value="ECO:0007669"/>
    <property type="project" value="UniProtKB-UniRule"/>
</dbReference>
<name>A0A832LJ50_9BACT</name>
<comment type="caution">
    <text evidence="5">The sequence shown here is derived from an EMBL/GenBank/DDBJ whole genome shotgun (WGS) entry which is preliminary data.</text>
</comment>
<dbReference type="PANTHER" id="PTHR10509">
    <property type="entry name" value="O-METHYLTRANSFERASE-RELATED"/>
    <property type="match status" value="1"/>
</dbReference>
<dbReference type="CDD" id="cd02440">
    <property type="entry name" value="AdoMet_MTases"/>
    <property type="match status" value="1"/>
</dbReference>
<dbReference type="InterPro" id="IPR043675">
    <property type="entry name" value="TrmR_methyltr"/>
</dbReference>
<keyword evidence="3 4" id="KW-0949">S-adenosyl-L-methionine</keyword>
<dbReference type="GO" id="GO:0030488">
    <property type="term" value="P:tRNA methylation"/>
    <property type="evidence" value="ECO:0007669"/>
    <property type="project" value="UniProtKB-UniRule"/>
</dbReference>
<dbReference type="HAMAP" id="MF_02217">
    <property type="entry name" value="TrmR_methyltr"/>
    <property type="match status" value="1"/>
</dbReference>
<evidence type="ECO:0000256" key="4">
    <source>
        <dbReference type="HAMAP-Rule" id="MF_02217"/>
    </source>
</evidence>
<feature type="binding site" evidence="4">
    <location>
        <position position="39"/>
    </location>
    <ligand>
        <name>S-adenosyl-L-methionine</name>
        <dbReference type="ChEBI" id="CHEBI:59789"/>
    </ligand>
</feature>
<dbReference type="GO" id="GO:0008171">
    <property type="term" value="F:O-methyltransferase activity"/>
    <property type="evidence" value="ECO:0007669"/>
    <property type="project" value="InterPro"/>
</dbReference>
<dbReference type="Pfam" id="PF01596">
    <property type="entry name" value="Methyltransf_3"/>
    <property type="match status" value="1"/>
</dbReference>
<dbReference type="EMBL" id="DSVI01000020">
    <property type="protein sequence ID" value="HGT48859.1"/>
    <property type="molecule type" value="Genomic_DNA"/>
</dbReference>
<dbReference type="EC" id="2.1.1.-" evidence="4"/>
<dbReference type="PANTHER" id="PTHR10509:SF14">
    <property type="entry name" value="CAFFEOYL-COA O-METHYLTRANSFERASE 3-RELATED"/>
    <property type="match status" value="1"/>
</dbReference>
<proteinExistence type="inferred from homology"/>